<gene>
    <name evidence="1" type="ORF">Patl1_06900</name>
</gene>
<dbReference type="EMBL" id="CM047906">
    <property type="protein sequence ID" value="KAJ0087572.1"/>
    <property type="molecule type" value="Genomic_DNA"/>
</dbReference>
<keyword evidence="2" id="KW-1185">Reference proteome</keyword>
<name>A0ACC1ALM4_9ROSI</name>
<protein>
    <submittedName>
        <fullName evidence="1">Uncharacterized protein</fullName>
    </submittedName>
</protein>
<comment type="caution">
    <text evidence="1">The sequence shown here is derived from an EMBL/GenBank/DDBJ whole genome shotgun (WGS) entry which is preliminary data.</text>
</comment>
<accession>A0ACC1ALM4</accession>
<dbReference type="Proteomes" id="UP001164250">
    <property type="component" value="Chromosome 10"/>
</dbReference>
<proteinExistence type="predicted"/>
<evidence type="ECO:0000313" key="2">
    <source>
        <dbReference type="Proteomes" id="UP001164250"/>
    </source>
</evidence>
<reference evidence="2" key="1">
    <citation type="journal article" date="2023" name="G3 (Bethesda)">
        <title>Genome assembly and association tests identify interacting loci associated with vigor, precocity, and sex in interspecific pistachio rootstocks.</title>
        <authorList>
            <person name="Palmer W."/>
            <person name="Jacygrad E."/>
            <person name="Sagayaradj S."/>
            <person name="Cavanaugh K."/>
            <person name="Han R."/>
            <person name="Bertier L."/>
            <person name="Beede B."/>
            <person name="Kafkas S."/>
            <person name="Golino D."/>
            <person name="Preece J."/>
            <person name="Michelmore R."/>
        </authorList>
    </citation>
    <scope>NUCLEOTIDE SEQUENCE [LARGE SCALE GENOMIC DNA]</scope>
</reference>
<sequence>MISQWFRSVVKSLTVYKFEDLQIATENFSQYNRIKVSTVYKGSLKGDNIAIKVMQGDVFSEINILQKINHSNILKLSGFCGHDSKTYLVYEWAENGSLSDWLHSKQHQTSITLQWNQRVQIAYDVANAMNYLHKYTTTPYIHKNLKTSNILLDANFRAKISNFGLARSVDKCDQSELQWTWNVVGNPGYMAPEYSKNGVVTPKLDIFALGVVILELLSGRDAATGGTSEDDLLSGFITGVLEGVGNTREKLRGFIDPSLRNEYPLDLAFSMAQLARNCVDYDLNARPSMSELFITLLKILQLSDWYPYDSMSISSGR</sequence>
<organism evidence="1 2">
    <name type="scientific">Pistacia atlantica</name>
    <dbReference type="NCBI Taxonomy" id="434234"/>
    <lineage>
        <taxon>Eukaryota</taxon>
        <taxon>Viridiplantae</taxon>
        <taxon>Streptophyta</taxon>
        <taxon>Embryophyta</taxon>
        <taxon>Tracheophyta</taxon>
        <taxon>Spermatophyta</taxon>
        <taxon>Magnoliopsida</taxon>
        <taxon>eudicotyledons</taxon>
        <taxon>Gunneridae</taxon>
        <taxon>Pentapetalae</taxon>
        <taxon>rosids</taxon>
        <taxon>malvids</taxon>
        <taxon>Sapindales</taxon>
        <taxon>Anacardiaceae</taxon>
        <taxon>Pistacia</taxon>
    </lineage>
</organism>
<evidence type="ECO:0000313" key="1">
    <source>
        <dbReference type="EMBL" id="KAJ0087572.1"/>
    </source>
</evidence>